<evidence type="ECO:0000313" key="3">
    <source>
        <dbReference type="Proteomes" id="UP000193040"/>
    </source>
</evidence>
<reference evidence="2 3" key="1">
    <citation type="submission" date="2017-03" db="EMBL/GenBank/DDBJ databases">
        <title>Genomic insights into Mycobacterium simiae human colonization.</title>
        <authorList>
            <person name="Steffani J.L."/>
            <person name="Brunck M.E."/>
            <person name="Cruz E."/>
            <person name="Montiel R."/>
            <person name="Barona F."/>
        </authorList>
    </citation>
    <scope>NUCLEOTIDE SEQUENCE [LARGE SCALE GENOMIC DNA]</scope>
    <source>
        <strain evidence="2 3">MsiGto</strain>
    </source>
</reference>
<dbReference type="EMBL" id="MZZM01000045">
    <property type="protein sequence ID" value="ORJ52687.1"/>
    <property type="molecule type" value="Genomic_DNA"/>
</dbReference>
<feature type="transmembrane region" description="Helical" evidence="1">
    <location>
        <begin position="39"/>
        <end position="60"/>
    </location>
</feature>
<keyword evidence="1" id="KW-0812">Transmembrane</keyword>
<evidence type="ECO:0008006" key="4">
    <source>
        <dbReference type="Google" id="ProtNLM"/>
    </source>
</evidence>
<evidence type="ECO:0000256" key="1">
    <source>
        <dbReference type="SAM" id="Phobius"/>
    </source>
</evidence>
<organism evidence="2 3">
    <name type="scientific">Mycobacterium simiae</name>
    <name type="common">Mycobacterium habana</name>
    <dbReference type="NCBI Taxonomy" id="1784"/>
    <lineage>
        <taxon>Bacteria</taxon>
        <taxon>Bacillati</taxon>
        <taxon>Actinomycetota</taxon>
        <taxon>Actinomycetes</taxon>
        <taxon>Mycobacteriales</taxon>
        <taxon>Mycobacteriaceae</taxon>
        <taxon>Mycobacterium</taxon>
        <taxon>Mycobacterium simiae complex</taxon>
    </lineage>
</organism>
<evidence type="ECO:0000313" key="2">
    <source>
        <dbReference type="EMBL" id="ORJ52687.1"/>
    </source>
</evidence>
<dbReference type="Pfam" id="PF12642">
    <property type="entry name" value="TpcC"/>
    <property type="match status" value="1"/>
</dbReference>
<proteinExistence type="predicted"/>
<dbReference type="Proteomes" id="UP000193040">
    <property type="component" value="Unassembled WGS sequence"/>
</dbReference>
<gene>
    <name evidence="2" type="ORF">B5M45_30300</name>
</gene>
<dbReference type="AlphaFoldDB" id="A0A1X0XIN1"/>
<keyword evidence="1" id="KW-0472">Membrane</keyword>
<keyword evidence="3" id="KW-1185">Reference proteome</keyword>
<name>A0A1X0XIN1_MYCSI</name>
<accession>A0A1X0XIN1</accession>
<protein>
    <recommendedName>
        <fullName evidence="4">Conjugal transfer protein</fullName>
    </recommendedName>
</protein>
<comment type="caution">
    <text evidence="2">The sequence shown here is derived from an EMBL/GenBank/DDBJ whole genome shotgun (WGS) entry which is preliminary data.</text>
</comment>
<dbReference type="STRING" id="1784.VC42_26790"/>
<sequence>MGRSRCRASKSLGTRRHKDDVVRISNVWKKRLTVLGHSAGRVALAILVASSSINGIALLWRFIFPPEPPPVAAVVRDVINETDPVKAFAVSCVKGLLVGTASGASNLTRCFPGGQKYELPKTSSMTVSNPAAWASKRKTSSNDIVLYSVKVQIDEQPYPSAPPTTAFYQLPVAVYRDKGIQALDRISRVDMPPPGAYVPLGYSAPIAANSPLFTMLSGFATSFLTTSGGLERFITTDSGITAVGSYSSATVTAAEADNLPPDAPSDNNELATHIDVSARRSDYTLVSLSYSLTLRSVGGTWFVAQIDALPVLGGATPTPVPTTAVGPH</sequence>
<dbReference type="InterPro" id="IPR024735">
    <property type="entry name" value="TcpC"/>
</dbReference>
<keyword evidence="1" id="KW-1133">Transmembrane helix</keyword>